<dbReference type="PANTHER" id="PTHR43441:SF10">
    <property type="entry name" value="ACETYLTRANSFERASE"/>
    <property type="match status" value="1"/>
</dbReference>
<keyword evidence="2" id="KW-0808">Transferase</keyword>
<dbReference type="InterPro" id="IPR051908">
    <property type="entry name" value="Ribosomal_N-acetyltransferase"/>
</dbReference>
<dbReference type="RefSeq" id="WP_311670238.1">
    <property type="nucleotide sequence ID" value="NZ_JAVREO010000024.1"/>
</dbReference>
<reference evidence="3" key="1">
    <citation type="submission" date="2023-07" db="EMBL/GenBank/DDBJ databases">
        <title>30 novel species of actinomycetes from the DSMZ collection.</title>
        <authorList>
            <person name="Nouioui I."/>
        </authorList>
    </citation>
    <scope>NUCLEOTIDE SEQUENCE [LARGE SCALE GENOMIC DNA]</scope>
    <source>
        <strain evidence="3">DSM 44915</strain>
    </source>
</reference>
<dbReference type="EMBL" id="JAVREO010000024">
    <property type="protein sequence ID" value="MDT0270158.1"/>
    <property type="molecule type" value="Genomic_DNA"/>
</dbReference>
<evidence type="ECO:0000313" key="3">
    <source>
        <dbReference type="Proteomes" id="UP001183410"/>
    </source>
</evidence>
<protein>
    <submittedName>
        <fullName evidence="2">GNAT family protein</fullName>
        <ecNumber evidence="2">2.-.-.-</ecNumber>
    </submittedName>
</protein>
<accession>A0ABU2K133</accession>
<dbReference type="InterPro" id="IPR016181">
    <property type="entry name" value="Acyl_CoA_acyltransferase"/>
</dbReference>
<sequence>MFSAALGDDAALCPLEPHQAAELAAFTERNRAHLQPWLPWAHTVTDTESARGLLQRYAERQAADTGRFLAIRQGGALVGGMLLMDFDTGARSCELGAWLAPEARGRGLVTRAATRVIDWAVEERGIVRVQWRVAPVNVASVAVARRLGMRHEGTTRSVFEMGGERHDLAIWAVLADEWRAARVNPHG</sequence>
<dbReference type="PANTHER" id="PTHR43441">
    <property type="entry name" value="RIBOSOMAL-PROTEIN-SERINE ACETYLTRANSFERASE"/>
    <property type="match status" value="1"/>
</dbReference>
<dbReference type="Proteomes" id="UP001183410">
    <property type="component" value="Unassembled WGS sequence"/>
</dbReference>
<name>A0ABU2K133_9ACTN</name>
<dbReference type="Gene3D" id="3.40.630.30">
    <property type="match status" value="1"/>
</dbReference>
<dbReference type="Pfam" id="PF13302">
    <property type="entry name" value="Acetyltransf_3"/>
    <property type="match status" value="1"/>
</dbReference>
<dbReference type="InterPro" id="IPR000182">
    <property type="entry name" value="GNAT_dom"/>
</dbReference>
<evidence type="ECO:0000259" key="1">
    <source>
        <dbReference type="PROSITE" id="PS51186"/>
    </source>
</evidence>
<gene>
    <name evidence="2" type="ORF">RM844_28195</name>
</gene>
<comment type="caution">
    <text evidence="2">The sequence shown here is derived from an EMBL/GenBank/DDBJ whole genome shotgun (WGS) entry which is preliminary data.</text>
</comment>
<feature type="domain" description="N-acetyltransferase" evidence="1">
    <location>
        <begin position="21"/>
        <end position="177"/>
    </location>
</feature>
<keyword evidence="3" id="KW-1185">Reference proteome</keyword>
<dbReference type="SUPFAM" id="SSF55729">
    <property type="entry name" value="Acyl-CoA N-acyltransferases (Nat)"/>
    <property type="match status" value="1"/>
</dbReference>
<organism evidence="2 3">
    <name type="scientific">Streptomyces chisholmiae</name>
    <dbReference type="NCBI Taxonomy" id="3075540"/>
    <lineage>
        <taxon>Bacteria</taxon>
        <taxon>Bacillati</taxon>
        <taxon>Actinomycetota</taxon>
        <taxon>Actinomycetes</taxon>
        <taxon>Kitasatosporales</taxon>
        <taxon>Streptomycetaceae</taxon>
        <taxon>Streptomyces</taxon>
    </lineage>
</organism>
<dbReference type="CDD" id="cd04301">
    <property type="entry name" value="NAT_SF"/>
    <property type="match status" value="1"/>
</dbReference>
<dbReference type="PROSITE" id="PS51186">
    <property type="entry name" value="GNAT"/>
    <property type="match status" value="1"/>
</dbReference>
<evidence type="ECO:0000313" key="2">
    <source>
        <dbReference type="EMBL" id="MDT0270158.1"/>
    </source>
</evidence>
<proteinExistence type="predicted"/>
<dbReference type="GO" id="GO:0016740">
    <property type="term" value="F:transferase activity"/>
    <property type="evidence" value="ECO:0007669"/>
    <property type="project" value="UniProtKB-KW"/>
</dbReference>
<dbReference type="EC" id="2.-.-.-" evidence="2"/>